<evidence type="ECO:0000256" key="4">
    <source>
        <dbReference type="ARBA" id="ARBA00022692"/>
    </source>
</evidence>
<evidence type="ECO:0000313" key="12">
    <source>
        <dbReference type="EMBL" id="KAH3668759.1"/>
    </source>
</evidence>
<keyword evidence="7 9" id="KW-0496">Mitochondrion</keyword>
<comment type="similarity">
    <text evidence="2 9">Belongs to the COX20 family.</text>
</comment>
<dbReference type="InterPro" id="IPR022533">
    <property type="entry name" value="Cox20"/>
</dbReference>
<feature type="region of interest" description="Disordered" evidence="10">
    <location>
        <begin position="1"/>
        <end position="22"/>
    </location>
</feature>
<proteinExistence type="inferred from homology"/>
<keyword evidence="5 9" id="KW-0999">Mitochondrion inner membrane</keyword>
<keyword evidence="4 11" id="KW-0812">Transmembrane</keyword>
<sequence>MVWPFGKGSKQTAEQEPVVAENKQEKQKIFMEDVPPKFETQPQVSPQESRSQSKEVKKILSELTWADFQPANLLEIPCFRDAGLAGFSCLFVFSTVMFLYHKDIRKATNWGFGGLMLGSTFAWEQCNAQRKKSQLAVQMAQERFRQRQSKQSKDD</sequence>
<dbReference type="GeneID" id="70234481"/>
<keyword evidence="13" id="KW-1185">Reference proteome</keyword>
<evidence type="ECO:0000256" key="1">
    <source>
        <dbReference type="ARBA" id="ARBA00004273"/>
    </source>
</evidence>
<evidence type="ECO:0000256" key="6">
    <source>
        <dbReference type="ARBA" id="ARBA00022989"/>
    </source>
</evidence>
<keyword evidence="8 9" id="KW-0472">Membrane</keyword>
<name>A0A9P8PCI9_9ASCO</name>
<dbReference type="RefSeq" id="XP_046063173.1">
    <property type="nucleotide sequence ID" value="XM_046203392.1"/>
</dbReference>
<reference evidence="12" key="2">
    <citation type="submission" date="2021-01" db="EMBL/GenBank/DDBJ databases">
        <authorList>
            <person name="Schikora-Tamarit M.A."/>
        </authorList>
    </citation>
    <scope>NUCLEOTIDE SEQUENCE</scope>
    <source>
        <strain evidence="12">CBS6075</strain>
    </source>
</reference>
<dbReference type="GO" id="GO:0033617">
    <property type="term" value="P:mitochondrial respiratory chain complex IV assembly"/>
    <property type="evidence" value="ECO:0007669"/>
    <property type="project" value="InterPro"/>
</dbReference>
<dbReference type="AlphaFoldDB" id="A0A9P8PCI9"/>
<comment type="subcellular location">
    <subcellularLocation>
        <location evidence="1 9">Mitochondrion inner membrane</location>
    </subcellularLocation>
</comment>
<keyword evidence="6 11" id="KW-1133">Transmembrane helix</keyword>
<protein>
    <recommendedName>
        <fullName evidence="3 9">Cytochrome c oxidase assembly protein COX20, mitochondrial</fullName>
    </recommendedName>
</protein>
<evidence type="ECO:0000256" key="9">
    <source>
        <dbReference type="PIRNR" id="PIRNR007871"/>
    </source>
</evidence>
<organism evidence="12 13">
    <name type="scientific">Ogataea philodendri</name>
    <dbReference type="NCBI Taxonomy" id="1378263"/>
    <lineage>
        <taxon>Eukaryota</taxon>
        <taxon>Fungi</taxon>
        <taxon>Dikarya</taxon>
        <taxon>Ascomycota</taxon>
        <taxon>Saccharomycotina</taxon>
        <taxon>Pichiomycetes</taxon>
        <taxon>Pichiales</taxon>
        <taxon>Pichiaceae</taxon>
        <taxon>Ogataea</taxon>
    </lineage>
</organism>
<evidence type="ECO:0000256" key="10">
    <source>
        <dbReference type="SAM" id="MobiDB-lite"/>
    </source>
</evidence>
<evidence type="ECO:0000256" key="2">
    <source>
        <dbReference type="ARBA" id="ARBA00009575"/>
    </source>
</evidence>
<evidence type="ECO:0000256" key="11">
    <source>
        <dbReference type="SAM" id="Phobius"/>
    </source>
</evidence>
<dbReference type="Proteomes" id="UP000769157">
    <property type="component" value="Unassembled WGS sequence"/>
</dbReference>
<evidence type="ECO:0000256" key="5">
    <source>
        <dbReference type="ARBA" id="ARBA00022792"/>
    </source>
</evidence>
<evidence type="ECO:0000313" key="13">
    <source>
        <dbReference type="Proteomes" id="UP000769157"/>
    </source>
</evidence>
<feature type="transmembrane region" description="Helical" evidence="11">
    <location>
        <begin position="82"/>
        <end position="100"/>
    </location>
</feature>
<gene>
    <name evidence="12" type="ORF">OGAPHI_002514</name>
</gene>
<feature type="compositionally biased region" description="Polar residues" evidence="10">
    <location>
        <begin position="40"/>
        <end position="50"/>
    </location>
</feature>
<evidence type="ECO:0000256" key="7">
    <source>
        <dbReference type="ARBA" id="ARBA00023128"/>
    </source>
</evidence>
<comment type="function">
    <text evidence="9">Involved in the assembly of the cytochrome c oxidase complex.</text>
</comment>
<dbReference type="PANTHER" id="PTHR31586:SF1">
    <property type="entry name" value="CYTOCHROME C OXIDASE ASSEMBLY PROTEIN COX20, MITOCHONDRIAL"/>
    <property type="match status" value="1"/>
</dbReference>
<dbReference type="PIRSF" id="PIRSF007871">
    <property type="entry name" value="Cox20"/>
    <property type="match status" value="1"/>
</dbReference>
<feature type="region of interest" description="Disordered" evidence="10">
    <location>
        <begin position="34"/>
        <end position="53"/>
    </location>
</feature>
<evidence type="ECO:0000256" key="3">
    <source>
        <dbReference type="ARBA" id="ARBA00017689"/>
    </source>
</evidence>
<dbReference type="EMBL" id="JAEUBE010000158">
    <property type="protein sequence ID" value="KAH3668759.1"/>
    <property type="molecule type" value="Genomic_DNA"/>
</dbReference>
<reference evidence="12" key="1">
    <citation type="journal article" date="2021" name="Open Biol.">
        <title>Shared evolutionary footprints suggest mitochondrial oxidative damage underlies multiple complex I losses in fungi.</title>
        <authorList>
            <person name="Schikora-Tamarit M.A."/>
            <person name="Marcet-Houben M."/>
            <person name="Nosek J."/>
            <person name="Gabaldon T."/>
        </authorList>
    </citation>
    <scope>NUCLEOTIDE SEQUENCE</scope>
    <source>
        <strain evidence="12">CBS6075</strain>
    </source>
</reference>
<evidence type="ECO:0000256" key="8">
    <source>
        <dbReference type="ARBA" id="ARBA00023136"/>
    </source>
</evidence>
<comment type="caution">
    <text evidence="12">The sequence shown here is derived from an EMBL/GenBank/DDBJ whole genome shotgun (WGS) entry which is preliminary data.</text>
</comment>
<dbReference type="OrthoDB" id="14603at2759"/>
<dbReference type="PANTHER" id="PTHR31586">
    <property type="entry name" value="CYTOCHROME C OXIDASE PROTEIN 20"/>
    <property type="match status" value="1"/>
</dbReference>
<accession>A0A9P8PCI9</accession>
<dbReference type="GO" id="GO:0005743">
    <property type="term" value="C:mitochondrial inner membrane"/>
    <property type="evidence" value="ECO:0007669"/>
    <property type="project" value="UniProtKB-SubCell"/>
</dbReference>
<dbReference type="Pfam" id="PF12597">
    <property type="entry name" value="Cox20"/>
    <property type="match status" value="1"/>
</dbReference>